<comment type="caution">
    <text evidence="2">The sequence shown here is derived from an EMBL/GenBank/DDBJ whole genome shotgun (WGS) entry which is preliminary data.</text>
</comment>
<feature type="compositionally biased region" description="Basic residues" evidence="1">
    <location>
        <begin position="1"/>
        <end position="10"/>
    </location>
</feature>
<dbReference type="Proteomes" id="UP000037696">
    <property type="component" value="Unassembled WGS sequence"/>
</dbReference>
<feature type="compositionally biased region" description="Polar residues" evidence="1">
    <location>
        <begin position="38"/>
        <end position="52"/>
    </location>
</feature>
<accession>A0A0M8NQB7</accession>
<sequence length="121" mass="14053">MAHVARKRTRQSAGDVSEATPLLERSARKTEGGFNQHPEGTTSTRRFRTQPSLEKKTTLRLRLRQEYFDPGSEEAWWTSFSTPNPNGEGRGHKQLEENADREQARLGWMQRLRPKPHRRLS</sequence>
<dbReference type="EMBL" id="LHQQ01000341">
    <property type="protein sequence ID" value="KOS37216.1"/>
    <property type="molecule type" value="Genomic_DNA"/>
</dbReference>
<keyword evidence="3" id="KW-1185">Reference proteome</keyword>
<gene>
    <name evidence="2" type="ORF">ACN38_g12003</name>
</gene>
<evidence type="ECO:0000313" key="3">
    <source>
        <dbReference type="Proteomes" id="UP000037696"/>
    </source>
</evidence>
<feature type="region of interest" description="Disordered" evidence="1">
    <location>
        <begin position="1"/>
        <end position="56"/>
    </location>
</feature>
<dbReference type="AlphaFoldDB" id="A0A0M8NQB7"/>
<protein>
    <submittedName>
        <fullName evidence="2">Uncharacterized protein</fullName>
    </submittedName>
</protein>
<reference evidence="2 3" key="1">
    <citation type="submission" date="2015-08" db="EMBL/GenBank/DDBJ databases">
        <title>Genome sequencing of Penicillium nordicum.</title>
        <authorList>
            <person name="Nguyen H.D."/>
            <person name="Seifert K.A."/>
        </authorList>
    </citation>
    <scope>NUCLEOTIDE SEQUENCE [LARGE SCALE GENOMIC DNA]</scope>
    <source>
        <strain evidence="2 3">DAOMC 185683</strain>
    </source>
</reference>
<proteinExistence type="predicted"/>
<evidence type="ECO:0000313" key="2">
    <source>
        <dbReference type="EMBL" id="KOS37216.1"/>
    </source>
</evidence>
<dbReference type="OrthoDB" id="4273125at2759"/>
<evidence type="ECO:0000256" key="1">
    <source>
        <dbReference type="SAM" id="MobiDB-lite"/>
    </source>
</evidence>
<organism evidence="2 3">
    <name type="scientific">Penicillium nordicum</name>
    <dbReference type="NCBI Taxonomy" id="229535"/>
    <lineage>
        <taxon>Eukaryota</taxon>
        <taxon>Fungi</taxon>
        <taxon>Dikarya</taxon>
        <taxon>Ascomycota</taxon>
        <taxon>Pezizomycotina</taxon>
        <taxon>Eurotiomycetes</taxon>
        <taxon>Eurotiomycetidae</taxon>
        <taxon>Eurotiales</taxon>
        <taxon>Aspergillaceae</taxon>
        <taxon>Penicillium</taxon>
    </lineage>
</organism>
<name>A0A0M8NQB7_9EURO</name>